<evidence type="ECO:0000256" key="5">
    <source>
        <dbReference type="ARBA" id="ARBA00022989"/>
    </source>
</evidence>
<dbReference type="SUPFAM" id="SSF116726">
    <property type="entry name" value="TrkA C-terminal domain-like"/>
    <property type="match status" value="2"/>
</dbReference>
<feature type="transmembrane region" description="Helical" evidence="7">
    <location>
        <begin position="529"/>
        <end position="547"/>
    </location>
</feature>
<dbReference type="PROSITE" id="PS51202">
    <property type="entry name" value="RCK_C"/>
    <property type="match status" value="2"/>
</dbReference>
<evidence type="ECO:0000313" key="9">
    <source>
        <dbReference type="EMBL" id="PWK46859.1"/>
    </source>
</evidence>
<keyword evidence="10" id="KW-1185">Reference proteome</keyword>
<feature type="transmembrane region" description="Helical" evidence="7">
    <location>
        <begin position="164"/>
        <end position="185"/>
    </location>
</feature>
<evidence type="ECO:0000256" key="4">
    <source>
        <dbReference type="ARBA" id="ARBA00022737"/>
    </source>
</evidence>
<dbReference type="GO" id="GO:0008324">
    <property type="term" value="F:monoatomic cation transmembrane transporter activity"/>
    <property type="evidence" value="ECO:0007669"/>
    <property type="project" value="InterPro"/>
</dbReference>
<organism evidence="9 10">
    <name type="scientific">Pleionea mediterranea</name>
    <dbReference type="NCBI Taxonomy" id="523701"/>
    <lineage>
        <taxon>Bacteria</taxon>
        <taxon>Pseudomonadati</taxon>
        <taxon>Pseudomonadota</taxon>
        <taxon>Gammaproteobacteria</taxon>
        <taxon>Oceanospirillales</taxon>
        <taxon>Pleioneaceae</taxon>
        <taxon>Pleionea</taxon>
    </lineage>
</organism>
<sequence length="616" mass="65547">MFDLPSIPNNHALAVLILTVIALYLFRREDIPLETSCLAVLLLVTVGFEIFPYVPPAQAERIEATQFFSGFGHEALVSVCALMMAGQGLVRTGALEPIGRVLAKVWKTSPVISLLLTLIVGAVLSAFMNNTPIVVLLLPILISVSLKTKSSASSVLMPMGLGTLVGGMSTTIGTSTNLLVVSVAADMGMRRLDMFDFMPAAAIAGAVAIVYLWLIAPRIIPERTASMSDSSPRLFTAHLTIQEDGYANGKTLAEVINQAGGHMKVERIQRGEETDTRILPMPDVVLNAGDRLRVSDTPDNLKEYESSIGARLFKGKQMVDDEHPLVAEDQQLAEVVVVPGSPLAGSTLKNVRFIDQFKLVAIALHRGGKAIDLYRKLGNVSLHVGDVLLVQGPRENISKMKKEGELLVLDATTDLPHSDKAPVALGIMASIIFFAALGILPISVSALCGVILMLITRCMSWRDASLALSTQVVLIVVASLALGEALLLTGGADYLAQSFVAVFSGAPPVVILSGLMLLLAILTNVVSNNAAAVIGTPIAISVASQLQLSPEPFVIAVLFGANMSYATPVAYKTNLLVMNAGGYQFSDFVRIGGPLVILMWIVLSFVVPMLHPLTPS</sequence>
<feature type="transmembrane region" description="Helical" evidence="7">
    <location>
        <begin position="197"/>
        <end position="216"/>
    </location>
</feature>
<dbReference type="PANTHER" id="PTHR43652">
    <property type="entry name" value="BASIC AMINO ACID ANTIPORTER YFCC-RELATED"/>
    <property type="match status" value="1"/>
</dbReference>
<dbReference type="Gene3D" id="3.30.70.1450">
    <property type="entry name" value="Regulator of K+ conductance, C-terminal domain"/>
    <property type="match status" value="2"/>
</dbReference>
<accession>A0A316FEK6</accession>
<dbReference type="PANTHER" id="PTHR43652:SF2">
    <property type="entry name" value="BASIC AMINO ACID ANTIPORTER YFCC-RELATED"/>
    <property type="match status" value="1"/>
</dbReference>
<evidence type="ECO:0000256" key="6">
    <source>
        <dbReference type="ARBA" id="ARBA00023136"/>
    </source>
</evidence>
<feature type="transmembrane region" description="Helical" evidence="7">
    <location>
        <begin position="111"/>
        <end position="144"/>
    </location>
</feature>
<dbReference type="RefSeq" id="WP_109764729.1">
    <property type="nucleotide sequence ID" value="NZ_QGGU01000012.1"/>
</dbReference>
<comment type="caution">
    <text evidence="9">The sequence shown here is derived from an EMBL/GenBank/DDBJ whole genome shotgun (WGS) entry which is preliminary data.</text>
</comment>
<dbReference type="GO" id="GO:0005886">
    <property type="term" value="C:plasma membrane"/>
    <property type="evidence" value="ECO:0007669"/>
    <property type="project" value="TreeGrafter"/>
</dbReference>
<feature type="transmembrane region" description="Helical" evidence="7">
    <location>
        <begin position="423"/>
        <end position="454"/>
    </location>
</feature>
<keyword evidence="4" id="KW-0677">Repeat</keyword>
<evidence type="ECO:0000256" key="7">
    <source>
        <dbReference type="SAM" id="Phobius"/>
    </source>
</evidence>
<dbReference type="Pfam" id="PF02080">
    <property type="entry name" value="TrkA_C"/>
    <property type="match status" value="1"/>
</dbReference>
<feature type="transmembrane region" description="Helical" evidence="7">
    <location>
        <begin position="466"/>
        <end position="488"/>
    </location>
</feature>
<reference evidence="9 10" key="1">
    <citation type="submission" date="2018-05" db="EMBL/GenBank/DDBJ databases">
        <title>Genomic Encyclopedia of Type Strains, Phase IV (KMG-IV): sequencing the most valuable type-strain genomes for metagenomic binning, comparative biology and taxonomic classification.</title>
        <authorList>
            <person name="Goeker M."/>
        </authorList>
    </citation>
    <scope>NUCLEOTIDE SEQUENCE [LARGE SCALE GENOMIC DNA]</scope>
    <source>
        <strain evidence="9 10">DSM 25350</strain>
    </source>
</reference>
<name>A0A316FEK6_9GAMM</name>
<dbReference type="EMBL" id="QGGU01000012">
    <property type="protein sequence ID" value="PWK46859.1"/>
    <property type="molecule type" value="Genomic_DNA"/>
</dbReference>
<feature type="transmembrane region" description="Helical" evidence="7">
    <location>
        <begin position="6"/>
        <end position="26"/>
    </location>
</feature>
<keyword evidence="2" id="KW-0813">Transport</keyword>
<evidence type="ECO:0000256" key="2">
    <source>
        <dbReference type="ARBA" id="ARBA00022448"/>
    </source>
</evidence>
<dbReference type="Proteomes" id="UP000245790">
    <property type="component" value="Unassembled WGS sequence"/>
</dbReference>
<feature type="transmembrane region" description="Helical" evidence="7">
    <location>
        <begin position="494"/>
        <end position="522"/>
    </location>
</feature>
<feature type="transmembrane region" description="Helical" evidence="7">
    <location>
        <begin position="553"/>
        <end position="571"/>
    </location>
</feature>
<evidence type="ECO:0000256" key="3">
    <source>
        <dbReference type="ARBA" id="ARBA00022692"/>
    </source>
</evidence>
<keyword evidence="5 7" id="KW-1133">Transmembrane helix</keyword>
<keyword evidence="3 7" id="KW-0812">Transmembrane</keyword>
<dbReference type="GO" id="GO:0006813">
    <property type="term" value="P:potassium ion transport"/>
    <property type="evidence" value="ECO:0007669"/>
    <property type="project" value="InterPro"/>
</dbReference>
<feature type="domain" description="RCK C-terminal" evidence="8">
    <location>
        <begin position="224"/>
        <end position="310"/>
    </location>
</feature>
<feature type="transmembrane region" description="Helical" evidence="7">
    <location>
        <begin position="38"/>
        <end position="55"/>
    </location>
</feature>
<protein>
    <submittedName>
        <fullName evidence="9">Di/tricarboxylate transporter</fullName>
    </submittedName>
</protein>
<feature type="transmembrane region" description="Helical" evidence="7">
    <location>
        <begin position="67"/>
        <end position="90"/>
    </location>
</feature>
<keyword evidence="6 7" id="KW-0472">Membrane</keyword>
<dbReference type="AlphaFoldDB" id="A0A316FEK6"/>
<dbReference type="InterPro" id="IPR036721">
    <property type="entry name" value="RCK_C_sf"/>
</dbReference>
<evidence type="ECO:0000256" key="1">
    <source>
        <dbReference type="ARBA" id="ARBA00004141"/>
    </source>
</evidence>
<dbReference type="InterPro" id="IPR004680">
    <property type="entry name" value="Cit_transptr-like_dom"/>
</dbReference>
<dbReference type="OrthoDB" id="9809303at2"/>
<feature type="transmembrane region" description="Helical" evidence="7">
    <location>
        <begin position="591"/>
        <end position="610"/>
    </location>
</feature>
<comment type="subcellular location">
    <subcellularLocation>
        <location evidence="1">Membrane</location>
        <topology evidence="1">Multi-pass membrane protein</topology>
    </subcellularLocation>
</comment>
<evidence type="ECO:0000313" key="10">
    <source>
        <dbReference type="Proteomes" id="UP000245790"/>
    </source>
</evidence>
<gene>
    <name evidence="9" type="ORF">C8D97_11296</name>
</gene>
<evidence type="ECO:0000259" key="8">
    <source>
        <dbReference type="PROSITE" id="PS51202"/>
    </source>
</evidence>
<proteinExistence type="predicted"/>
<feature type="domain" description="RCK C-terminal" evidence="8">
    <location>
        <begin position="320"/>
        <end position="406"/>
    </location>
</feature>
<dbReference type="InterPro" id="IPR006037">
    <property type="entry name" value="RCK_C"/>
</dbReference>
<dbReference type="Pfam" id="PF03600">
    <property type="entry name" value="CitMHS"/>
    <property type="match status" value="1"/>
</dbReference>
<dbReference type="InterPro" id="IPR051679">
    <property type="entry name" value="DASS-Related_Transporters"/>
</dbReference>